<dbReference type="NCBIfam" id="TIGR01488">
    <property type="entry name" value="HAD-SF-IB"/>
    <property type="match status" value="1"/>
</dbReference>
<dbReference type="GO" id="GO:0000121">
    <property type="term" value="F:sn-glycerol 1-phosphatase activity"/>
    <property type="evidence" value="ECO:0007669"/>
    <property type="project" value="EnsemblFungi"/>
</dbReference>
<dbReference type="Pfam" id="PF12710">
    <property type="entry name" value="HAD"/>
    <property type="match status" value="1"/>
</dbReference>
<dbReference type="Gene3D" id="3.90.1470.20">
    <property type="match status" value="1"/>
</dbReference>
<reference evidence="3 4" key="1">
    <citation type="submission" date="2009-08" db="EMBL/GenBank/DDBJ databases">
        <title>The Genome Sequence of Spizellomyces punctatus strain DAOM BR117.</title>
        <authorList>
            <consortium name="The Broad Institute Genome Sequencing Platform"/>
            <person name="Russ C."/>
            <person name="Cuomo C."/>
            <person name="Shea T."/>
            <person name="Young S.K."/>
            <person name="Zeng Q."/>
            <person name="Koehrsen M."/>
            <person name="Haas B."/>
            <person name="Borodovsky M."/>
            <person name="Guigo R."/>
            <person name="Alvarado L."/>
            <person name="Berlin A."/>
            <person name="Bochicchio J."/>
            <person name="Borenstein D."/>
            <person name="Chapman S."/>
            <person name="Chen Z."/>
            <person name="Engels R."/>
            <person name="Freedman E."/>
            <person name="Gellesch M."/>
            <person name="Goldberg J."/>
            <person name="Griggs A."/>
            <person name="Gujja S."/>
            <person name="Heiman D."/>
            <person name="Hepburn T."/>
            <person name="Howarth C."/>
            <person name="Jen D."/>
            <person name="Larson L."/>
            <person name="Lewis B."/>
            <person name="Mehta T."/>
            <person name="Park D."/>
            <person name="Pearson M."/>
            <person name="Roberts A."/>
            <person name="Saif S."/>
            <person name="Shenoy N."/>
            <person name="Sisk P."/>
            <person name="Stolte C."/>
            <person name="Sykes S."/>
            <person name="Thomson T."/>
            <person name="Walk T."/>
            <person name="White J."/>
            <person name="Yandava C."/>
            <person name="Burger G."/>
            <person name="Gray M.W."/>
            <person name="Holland P.W.H."/>
            <person name="King N."/>
            <person name="Lang F.B.F."/>
            <person name="Roger A.J."/>
            <person name="Ruiz-Trillo I."/>
            <person name="Lander E."/>
            <person name="Nusbaum C."/>
        </authorList>
    </citation>
    <scope>NUCLEOTIDE SEQUENCE [LARGE SCALE GENOMIC DNA]</scope>
    <source>
        <strain evidence="3 4">DAOM BR117</strain>
    </source>
</reference>
<dbReference type="InterPro" id="IPR006384">
    <property type="entry name" value="HAD_hydro_PyrdxlP_Pase-like"/>
</dbReference>
<dbReference type="GO" id="GO:0052646">
    <property type="term" value="P:alditol phosphate metabolic process"/>
    <property type="evidence" value="ECO:0007669"/>
    <property type="project" value="EnsemblFungi"/>
</dbReference>
<dbReference type="GeneID" id="27690388"/>
<dbReference type="PANTHER" id="PTHR28181">
    <property type="entry name" value="UPF0655 PROTEIN YCR015C"/>
    <property type="match status" value="1"/>
</dbReference>
<dbReference type="InterPro" id="IPR050849">
    <property type="entry name" value="HAD-like_hydrolase_phosphatase"/>
</dbReference>
<dbReference type="InterPro" id="IPR036412">
    <property type="entry name" value="HAD-like_sf"/>
</dbReference>
<evidence type="ECO:0000313" key="2">
    <source>
        <dbReference type="EMBL" id="KNC97684.1"/>
    </source>
</evidence>
<dbReference type="PANTHER" id="PTHR28181:SF2">
    <property type="entry name" value="PHOSPHORIC MONOESTER HYDROLASE"/>
    <property type="match status" value="1"/>
</dbReference>
<dbReference type="GO" id="GO:0110130">
    <property type="term" value="F:ribitol-5-phosphatase activity"/>
    <property type="evidence" value="ECO:0007669"/>
    <property type="project" value="EnsemblFungi"/>
</dbReference>
<evidence type="ECO:0000313" key="3">
    <source>
        <dbReference type="EMBL" id="KNC97685.1"/>
    </source>
</evidence>
<keyword evidence="1" id="KW-0378">Hydrolase</keyword>
<dbReference type="eggNOG" id="ENOG502QRU0">
    <property type="taxonomic scope" value="Eukaryota"/>
</dbReference>
<dbReference type="OMA" id="VPFHEFD"/>
<dbReference type="GO" id="GO:0050286">
    <property type="term" value="F:sorbitol-6-phosphatase activity"/>
    <property type="evidence" value="ECO:0007669"/>
    <property type="project" value="EnsemblFungi"/>
</dbReference>
<dbReference type="Gene3D" id="3.40.50.1000">
    <property type="entry name" value="HAD superfamily/HAD-like"/>
    <property type="match status" value="1"/>
</dbReference>
<keyword evidence="4" id="KW-1185">Reference proteome</keyword>
<dbReference type="GO" id="GO:0043136">
    <property type="term" value="F:sn-glycerol 3-phosphatase activity"/>
    <property type="evidence" value="ECO:0007669"/>
    <property type="project" value="EnsemblFungi"/>
</dbReference>
<sequence>MVQLKLPQHPPKVLVFSDFDGTITTQDTGTLLIDHCMGYENRRALDVQILDGTLSFRSAVAEMWNSVDLNWEEALRLLKDVKIDLGFEEFHHFCNIQRIPLVVLSSGLSPLVKMFLQGYAENNDLMEILANDVIISRTGDTSKWEIVYRDESSHGHDKSLAIKAAKEQYTSNPPLIVFAGDGVSDISAAREADIVFAKKGKDLEKWCIRESVDYIPWEDFRTILHVVKAKISA</sequence>
<dbReference type="RefSeq" id="XP_016605725.1">
    <property type="nucleotide sequence ID" value="XM_016755323.1"/>
</dbReference>
<dbReference type="AlphaFoldDB" id="A0A0L0H832"/>
<dbReference type="NCBIfam" id="TIGR01489">
    <property type="entry name" value="DKMTPPase-SF"/>
    <property type="match status" value="1"/>
</dbReference>
<protein>
    <submittedName>
        <fullName evidence="2 3">2,3-diketo-5-methylthio-1-phosphopentane phosphatase</fullName>
    </submittedName>
</protein>
<dbReference type="FunCoup" id="A0A0L0H832">
    <property type="interactions" value="94"/>
</dbReference>
<dbReference type="SUPFAM" id="SSF56784">
    <property type="entry name" value="HAD-like"/>
    <property type="match status" value="1"/>
</dbReference>
<evidence type="ECO:0000256" key="1">
    <source>
        <dbReference type="ARBA" id="ARBA00022801"/>
    </source>
</evidence>
<evidence type="ECO:0000313" key="4">
    <source>
        <dbReference type="Proteomes" id="UP000053201"/>
    </source>
</evidence>
<name>A0A0L0H832_SPIPD</name>
<proteinExistence type="predicted"/>
<organism evidence="3 4">
    <name type="scientific">Spizellomyces punctatus (strain DAOM BR117)</name>
    <dbReference type="NCBI Taxonomy" id="645134"/>
    <lineage>
        <taxon>Eukaryota</taxon>
        <taxon>Fungi</taxon>
        <taxon>Fungi incertae sedis</taxon>
        <taxon>Chytridiomycota</taxon>
        <taxon>Chytridiomycota incertae sedis</taxon>
        <taxon>Chytridiomycetes</taxon>
        <taxon>Spizellomycetales</taxon>
        <taxon>Spizellomycetaceae</taxon>
        <taxon>Spizellomyces</taxon>
    </lineage>
</organism>
<dbReference type="OrthoDB" id="2342176at2759"/>
<dbReference type="EMBL" id="KQ257463">
    <property type="protein sequence ID" value="KNC97684.1"/>
    <property type="molecule type" value="Genomic_DNA"/>
</dbReference>
<dbReference type="VEuPathDB" id="FungiDB:SPPG_07147"/>
<accession>A0A0L0H832</accession>
<dbReference type="InterPro" id="IPR023214">
    <property type="entry name" value="HAD_sf"/>
</dbReference>
<dbReference type="EMBL" id="KQ257463">
    <property type="protein sequence ID" value="KNC97685.1"/>
    <property type="molecule type" value="Genomic_DNA"/>
</dbReference>
<dbReference type="STRING" id="645134.A0A0L0H832"/>
<dbReference type="Proteomes" id="UP000053201">
    <property type="component" value="Unassembled WGS sequence"/>
</dbReference>
<gene>
    <name evidence="3" type="ORF">SPPG_07147</name>
</gene>
<dbReference type="RefSeq" id="XP_016605724.1">
    <property type="nucleotide sequence ID" value="XM_016755322.1"/>
</dbReference>